<dbReference type="Ensembl" id="ENSGACT00000031015.1">
    <property type="protein sequence ID" value="ENSGACP00000034852.1"/>
    <property type="gene ID" value="ENSGACG00000008377.2"/>
</dbReference>
<feature type="compositionally biased region" description="Acidic residues" evidence="8">
    <location>
        <begin position="326"/>
        <end position="338"/>
    </location>
</feature>
<dbReference type="SMART" id="SM00258">
    <property type="entry name" value="SAND"/>
    <property type="match status" value="2"/>
</dbReference>
<dbReference type="SMART" id="SM00297">
    <property type="entry name" value="BROMO"/>
    <property type="match status" value="1"/>
</dbReference>
<reference evidence="13" key="2">
    <citation type="submission" date="2025-08" db="UniProtKB">
        <authorList>
            <consortium name="Ensembl"/>
        </authorList>
    </citation>
    <scope>IDENTIFICATION</scope>
</reference>
<dbReference type="Pfam" id="PF00439">
    <property type="entry name" value="Bromodomain"/>
    <property type="match status" value="1"/>
</dbReference>
<evidence type="ECO:0000256" key="6">
    <source>
        <dbReference type="PROSITE-ProRule" id="PRU00035"/>
    </source>
</evidence>
<dbReference type="GO" id="GO:0006959">
    <property type="term" value="P:humoral immune response"/>
    <property type="evidence" value="ECO:0007669"/>
    <property type="project" value="InterPro"/>
</dbReference>
<protein>
    <submittedName>
        <fullName evidence="13">SP110 nuclear antigen, tandem duplicate 1</fullName>
    </submittedName>
</protein>
<feature type="domain" description="SAND" evidence="11">
    <location>
        <begin position="363"/>
        <end position="445"/>
    </location>
</feature>
<accession>A0AAQ4P7Y3</accession>
<feature type="compositionally biased region" description="Acidic residues" evidence="8">
    <location>
        <begin position="158"/>
        <end position="167"/>
    </location>
</feature>
<evidence type="ECO:0000313" key="14">
    <source>
        <dbReference type="Proteomes" id="UP000007635"/>
    </source>
</evidence>
<organism evidence="13 14">
    <name type="scientific">Gasterosteus aculeatus aculeatus</name>
    <name type="common">three-spined stickleback</name>
    <dbReference type="NCBI Taxonomy" id="481459"/>
    <lineage>
        <taxon>Eukaryota</taxon>
        <taxon>Metazoa</taxon>
        <taxon>Chordata</taxon>
        <taxon>Craniata</taxon>
        <taxon>Vertebrata</taxon>
        <taxon>Euteleostomi</taxon>
        <taxon>Actinopterygii</taxon>
        <taxon>Neopterygii</taxon>
        <taxon>Teleostei</taxon>
        <taxon>Neoteleostei</taxon>
        <taxon>Acanthomorphata</taxon>
        <taxon>Eupercaria</taxon>
        <taxon>Perciformes</taxon>
        <taxon>Cottioidei</taxon>
        <taxon>Gasterosteales</taxon>
        <taxon>Gasterosteidae</taxon>
        <taxon>Gasterosteus</taxon>
    </lineage>
</organism>
<dbReference type="InterPro" id="IPR013083">
    <property type="entry name" value="Znf_RING/FYVE/PHD"/>
</dbReference>
<dbReference type="InterPro" id="IPR000770">
    <property type="entry name" value="SAND_dom"/>
</dbReference>
<dbReference type="KEGG" id="gat:120828199"/>
<dbReference type="InterPro" id="IPR008087">
    <property type="entry name" value="AIRE"/>
</dbReference>
<evidence type="ECO:0000313" key="13">
    <source>
        <dbReference type="Ensembl" id="ENSGACP00000034852.1"/>
    </source>
</evidence>
<feature type="compositionally biased region" description="Basic residues" evidence="8">
    <location>
        <begin position="200"/>
        <end position="216"/>
    </location>
</feature>
<dbReference type="InterPro" id="IPR001965">
    <property type="entry name" value="Znf_PHD"/>
</dbReference>
<dbReference type="CDD" id="cd15541">
    <property type="entry name" value="PHD_TIF1_like"/>
    <property type="match status" value="1"/>
</dbReference>
<feature type="domain" description="Bromo" evidence="9">
    <location>
        <begin position="567"/>
        <end position="622"/>
    </location>
</feature>
<keyword evidence="5 6" id="KW-0103">Bromodomain</keyword>
<dbReference type="PROSITE" id="PS50016">
    <property type="entry name" value="ZF_PHD_2"/>
    <property type="match status" value="1"/>
</dbReference>
<feature type="domain" description="SAND" evidence="11">
    <location>
        <begin position="231"/>
        <end position="299"/>
    </location>
</feature>
<sequence>MEPVSGATPWFERPPRTNVSVEPHMDPMDWLENHELLRFFRRHKTEMSCMEKPHTFLRQLRDHDLVPEDRYKKVSCMRSKDNMRDGLYEILDWFETERSQKVREFWSCVFKDSILNQYPTLRLLRNSLMDGSFHFDISEKVGKEESDKEKRKALSDSEKEEEEEEEQEKSVTKKRKLGSRSVCRNDNEEEPAGPSSQLTPRKRSKKLCFSTPRKKGKENNIWSWPFFKLQLPVTCGDRKGTLDRQRLAKGERCIVVEKRWFSPPEFEIFAGKKSSRKWKSSIQCMETPLEKLIQEGHLQAAKYKRDPKKAKKSLFPSGDVTIVSSGDEEEEEDRDLDELDRVSSSSKESSPAVPDEEREERAEQQPQASHDKRMFKVTCGASDGTFYKNRFVSGTRGKSIRTETSWMTPVEFLELALGRKDASWKKDIECEGKPLFVLIKAETLTIHSLLCNCNLCKPDDEDQRNQKNDDECCICRREGDLVMCDNCPRSFHKKCHLPHVENGLLRDNSPWFCTFCVFRSNEHYFGSEELESALSYNISQRMLQCQCLLLCLWSADEEQIFAANPCRYLNNYSKVIETPMWFGHIAGKLQQKLYQTVGEFVTDVRLIFSNCALYNRKNAEVLVIGKRLKELFDRKFKSVFNIKRKGLEYSNMPVLYHSNKVQETVLYHPII</sequence>
<feature type="compositionally biased region" description="Low complexity" evidence="8">
    <location>
        <begin position="342"/>
        <end position="353"/>
    </location>
</feature>
<dbReference type="Pfam" id="PF00628">
    <property type="entry name" value="PHD"/>
    <property type="match status" value="1"/>
</dbReference>
<dbReference type="Gene3D" id="3.10.390.10">
    <property type="entry name" value="SAND domain-like"/>
    <property type="match status" value="2"/>
</dbReference>
<dbReference type="RefSeq" id="XP_040047557.1">
    <property type="nucleotide sequence ID" value="XM_040191623.1"/>
</dbReference>
<keyword evidence="14" id="KW-1185">Reference proteome</keyword>
<dbReference type="Pfam" id="PF03172">
    <property type="entry name" value="HSR"/>
    <property type="match status" value="1"/>
</dbReference>
<dbReference type="SUPFAM" id="SSF47370">
    <property type="entry name" value="Bromodomain"/>
    <property type="match status" value="1"/>
</dbReference>
<dbReference type="GO" id="GO:0045182">
    <property type="term" value="F:translation regulator activity"/>
    <property type="evidence" value="ECO:0007669"/>
    <property type="project" value="InterPro"/>
</dbReference>
<dbReference type="InterPro" id="IPR001487">
    <property type="entry name" value="Bromodomain"/>
</dbReference>
<reference evidence="13" key="3">
    <citation type="submission" date="2025-09" db="UniProtKB">
        <authorList>
            <consortium name="Ensembl"/>
        </authorList>
    </citation>
    <scope>IDENTIFICATION</scope>
</reference>
<dbReference type="GO" id="GO:0003677">
    <property type="term" value="F:DNA binding"/>
    <property type="evidence" value="ECO:0007669"/>
    <property type="project" value="InterPro"/>
</dbReference>
<dbReference type="GO" id="GO:0005737">
    <property type="term" value="C:cytoplasm"/>
    <property type="evidence" value="ECO:0007669"/>
    <property type="project" value="InterPro"/>
</dbReference>
<dbReference type="GeneTree" id="ENSGT00940000166738"/>
<keyword evidence="2" id="KW-0479">Metal-binding</keyword>
<dbReference type="SUPFAM" id="SSF57903">
    <property type="entry name" value="FYVE/PHD zinc finger"/>
    <property type="match status" value="1"/>
</dbReference>
<dbReference type="PROSITE" id="PS51414">
    <property type="entry name" value="HSR"/>
    <property type="match status" value="1"/>
</dbReference>
<keyword evidence="1" id="KW-0597">Phosphoprotein</keyword>
<dbReference type="GeneID" id="120828199"/>
<dbReference type="PROSITE" id="PS50014">
    <property type="entry name" value="BROMODOMAIN_2"/>
    <property type="match status" value="1"/>
</dbReference>
<dbReference type="SUPFAM" id="SSF63763">
    <property type="entry name" value="SAND domain-like"/>
    <property type="match status" value="2"/>
</dbReference>
<dbReference type="PROSITE" id="PS50864">
    <property type="entry name" value="SAND"/>
    <property type="match status" value="2"/>
</dbReference>
<dbReference type="InterPro" id="IPR019787">
    <property type="entry name" value="Znf_PHD-finger"/>
</dbReference>
<evidence type="ECO:0000256" key="2">
    <source>
        <dbReference type="ARBA" id="ARBA00022723"/>
    </source>
</evidence>
<dbReference type="GO" id="GO:0005634">
    <property type="term" value="C:nucleus"/>
    <property type="evidence" value="ECO:0007669"/>
    <property type="project" value="InterPro"/>
</dbReference>
<feature type="compositionally biased region" description="Basic and acidic residues" evidence="8">
    <location>
        <begin position="359"/>
        <end position="374"/>
    </location>
</feature>
<evidence type="ECO:0000256" key="1">
    <source>
        <dbReference type="ARBA" id="ARBA00022553"/>
    </source>
</evidence>
<feature type="domain" description="HSR" evidence="12">
    <location>
        <begin position="13"/>
        <end position="133"/>
    </location>
</feature>
<feature type="region of interest" description="Disordered" evidence="8">
    <location>
        <begin position="303"/>
        <end position="374"/>
    </location>
</feature>
<dbReference type="InterPro" id="IPR043563">
    <property type="entry name" value="Sp110/Sp140/Sp140L-like"/>
</dbReference>
<dbReference type="Pfam" id="PF01342">
    <property type="entry name" value="SAND"/>
    <property type="match status" value="2"/>
</dbReference>
<dbReference type="AlphaFoldDB" id="A0AAQ4P7Y3"/>
<evidence type="ECO:0000259" key="10">
    <source>
        <dbReference type="PROSITE" id="PS50016"/>
    </source>
</evidence>
<dbReference type="GO" id="GO:0000981">
    <property type="term" value="F:DNA-binding transcription factor activity, RNA polymerase II-specific"/>
    <property type="evidence" value="ECO:0007669"/>
    <property type="project" value="TreeGrafter"/>
</dbReference>
<feature type="region of interest" description="Disordered" evidence="8">
    <location>
        <begin position="146"/>
        <end position="216"/>
    </location>
</feature>
<dbReference type="GO" id="GO:0008270">
    <property type="term" value="F:zinc ion binding"/>
    <property type="evidence" value="ECO:0007669"/>
    <property type="project" value="UniProtKB-KW"/>
</dbReference>
<dbReference type="InterPro" id="IPR004865">
    <property type="entry name" value="HSR_dom"/>
</dbReference>
<evidence type="ECO:0000259" key="9">
    <source>
        <dbReference type="PROSITE" id="PS50014"/>
    </source>
</evidence>
<dbReference type="InterPro" id="IPR010919">
    <property type="entry name" value="SAND-like_dom_sf"/>
</dbReference>
<proteinExistence type="predicted"/>
<evidence type="ECO:0000259" key="12">
    <source>
        <dbReference type="PROSITE" id="PS51414"/>
    </source>
</evidence>
<feature type="domain" description="PHD-type" evidence="10">
    <location>
        <begin position="469"/>
        <end position="519"/>
    </location>
</feature>
<dbReference type="PANTHER" id="PTHR46386:SF1">
    <property type="entry name" value="NUCLEAR BODY PROTEIN SP140-LIKE PROTEIN"/>
    <property type="match status" value="1"/>
</dbReference>
<evidence type="ECO:0000259" key="11">
    <source>
        <dbReference type="PROSITE" id="PS50864"/>
    </source>
</evidence>
<evidence type="ECO:0000256" key="4">
    <source>
        <dbReference type="ARBA" id="ARBA00022833"/>
    </source>
</evidence>
<evidence type="ECO:0000256" key="7">
    <source>
        <dbReference type="PROSITE-ProRule" id="PRU00146"/>
    </source>
</evidence>
<dbReference type="PRINTS" id="PR01711">
    <property type="entry name" value="AIREGULATOR"/>
</dbReference>
<evidence type="ECO:0000256" key="5">
    <source>
        <dbReference type="ARBA" id="ARBA00023117"/>
    </source>
</evidence>
<dbReference type="PRINTS" id="PR00503">
    <property type="entry name" value="BROMODOMAIN"/>
</dbReference>
<dbReference type="Gene3D" id="3.30.40.10">
    <property type="entry name" value="Zinc/RING finger domain, C3HC4 (zinc finger)"/>
    <property type="match status" value="1"/>
</dbReference>
<dbReference type="InterPro" id="IPR036427">
    <property type="entry name" value="Bromodomain-like_sf"/>
</dbReference>
<evidence type="ECO:0000256" key="3">
    <source>
        <dbReference type="ARBA" id="ARBA00022771"/>
    </source>
</evidence>
<keyword evidence="4" id="KW-0862">Zinc</keyword>
<keyword evidence="3 7" id="KW-0863">Zinc-finger</keyword>
<dbReference type="CDD" id="cd04369">
    <property type="entry name" value="Bromodomain"/>
    <property type="match status" value="1"/>
</dbReference>
<dbReference type="Proteomes" id="UP000007635">
    <property type="component" value="Chromosome XI"/>
</dbReference>
<dbReference type="InterPro" id="IPR011011">
    <property type="entry name" value="Znf_FYVE_PHD"/>
</dbReference>
<reference evidence="13 14" key="1">
    <citation type="journal article" date="2021" name="G3 (Bethesda)">
        <title>Improved contiguity of the threespine stickleback genome using long-read sequencing.</title>
        <authorList>
            <person name="Nath S."/>
            <person name="Shaw D.E."/>
            <person name="White M.A."/>
        </authorList>
    </citation>
    <scope>NUCLEOTIDE SEQUENCE [LARGE SCALE GENOMIC DNA]</scope>
    <source>
        <strain evidence="13 14">Lake Benthic</strain>
    </source>
</reference>
<name>A0AAQ4P7Y3_GASAC</name>
<dbReference type="Gene3D" id="1.20.920.10">
    <property type="entry name" value="Bromodomain-like"/>
    <property type="match status" value="1"/>
</dbReference>
<evidence type="ECO:0000256" key="8">
    <source>
        <dbReference type="SAM" id="MobiDB-lite"/>
    </source>
</evidence>
<dbReference type="SMART" id="SM00249">
    <property type="entry name" value="PHD"/>
    <property type="match status" value="1"/>
</dbReference>
<dbReference type="PANTHER" id="PTHR46386">
    <property type="entry name" value="NUCLEAR BODY PROTEIN SP140"/>
    <property type="match status" value="1"/>
</dbReference>
<feature type="compositionally biased region" description="Basic and acidic residues" evidence="8">
    <location>
        <begin position="146"/>
        <end position="157"/>
    </location>
</feature>